<feature type="signal peptide" evidence="1">
    <location>
        <begin position="1"/>
        <end position="18"/>
    </location>
</feature>
<reference evidence="2" key="1">
    <citation type="submission" date="2021-01" db="UniProtKB">
        <authorList>
            <consortium name="EnsemblMetazoa"/>
        </authorList>
    </citation>
    <scope>IDENTIFICATION</scope>
</reference>
<dbReference type="AlphaFoldDB" id="A0A7M5WKI9"/>
<dbReference type="Proteomes" id="UP000594262">
    <property type="component" value="Unplaced"/>
</dbReference>
<organism evidence="2 3">
    <name type="scientific">Clytia hemisphaerica</name>
    <dbReference type="NCBI Taxonomy" id="252671"/>
    <lineage>
        <taxon>Eukaryota</taxon>
        <taxon>Metazoa</taxon>
        <taxon>Cnidaria</taxon>
        <taxon>Hydrozoa</taxon>
        <taxon>Hydroidolina</taxon>
        <taxon>Leptothecata</taxon>
        <taxon>Obeliida</taxon>
        <taxon>Clytiidae</taxon>
        <taxon>Clytia</taxon>
    </lineage>
</organism>
<name>A0A7M5WKI9_9CNID</name>
<sequence length="108" mass="11460">MNLLTFALLCAVACLALADGGGAERKCEAASEKCIQLAKKTNNKTALVKCVDTRNKCVKDSFDKKLSCLGKCKSDLSACVVSVTKQNLDSNVCFGFFKTCISHNCGGV</sequence>
<evidence type="ECO:0000256" key="1">
    <source>
        <dbReference type="SAM" id="SignalP"/>
    </source>
</evidence>
<keyword evidence="3" id="KW-1185">Reference proteome</keyword>
<protein>
    <submittedName>
        <fullName evidence="2">Uncharacterized protein</fullName>
    </submittedName>
</protein>
<evidence type="ECO:0000313" key="3">
    <source>
        <dbReference type="Proteomes" id="UP000594262"/>
    </source>
</evidence>
<dbReference type="EnsemblMetazoa" id="CLYHEMT007460.1">
    <property type="protein sequence ID" value="CLYHEMP007460.1"/>
    <property type="gene ID" value="CLYHEMG007460"/>
</dbReference>
<keyword evidence="1" id="KW-0732">Signal</keyword>
<evidence type="ECO:0000313" key="2">
    <source>
        <dbReference type="EnsemblMetazoa" id="CLYHEMP007460.1"/>
    </source>
</evidence>
<feature type="chain" id="PRO_5029484319" evidence="1">
    <location>
        <begin position="19"/>
        <end position="108"/>
    </location>
</feature>
<accession>A0A7M5WKI9</accession>
<proteinExistence type="predicted"/>